<feature type="compositionally biased region" description="Low complexity" evidence="18">
    <location>
        <begin position="93"/>
        <end position="104"/>
    </location>
</feature>
<evidence type="ECO:0000313" key="21">
    <source>
        <dbReference type="Proteomes" id="UP000261620"/>
    </source>
</evidence>
<feature type="compositionally biased region" description="Polar residues" evidence="18">
    <location>
        <begin position="177"/>
        <end position="193"/>
    </location>
</feature>
<feature type="region of interest" description="Disordered" evidence="18">
    <location>
        <begin position="1011"/>
        <end position="1035"/>
    </location>
</feature>
<keyword evidence="7" id="KW-0597">Phosphoprotein</keyword>
<feature type="compositionally biased region" description="Polar residues" evidence="18">
    <location>
        <begin position="115"/>
        <end position="130"/>
    </location>
</feature>
<keyword evidence="5" id="KW-0158">Chromosome</keyword>
<feature type="region of interest" description="Disordered" evidence="18">
    <location>
        <begin position="1"/>
        <end position="328"/>
    </location>
</feature>
<feature type="region of interest" description="Disordered" evidence="18">
    <location>
        <begin position="359"/>
        <end position="382"/>
    </location>
</feature>
<reference evidence="20" key="2">
    <citation type="submission" date="2025-09" db="UniProtKB">
        <authorList>
            <consortium name="Ensembl"/>
        </authorList>
    </citation>
    <scope>IDENTIFICATION</scope>
</reference>
<comment type="subunit">
    <text evidence="15">Interacts with the cohesin complex throughout the cell cycle; interacts with both chromatin-bound and soluble pools of the complex. Interacts with RAD21; the interaction is direct. Interacts with PDS5A; the interaction is direct, cohesin-dependent and competitive with CDCA5/SORORIN. Interacts (via FGF motifs) with PDS5B; the interaction is direct. Interacts with a SMC1 protein (SMC1A or SMC1B) and SMC3.</text>
</comment>
<dbReference type="PROSITE" id="PS51271">
    <property type="entry name" value="WAPL"/>
    <property type="match status" value="1"/>
</dbReference>
<proteinExistence type="inferred from homology"/>
<evidence type="ECO:0000256" key="18">
    <source>
        <dbReference type="SAM" id="MobiDB-lite"/>
    </source>
</evidence>
<dbReference type="Pfam" id="PF07814">
    <property type="entry name" value="WAPL"/>
    <property type="match status" value="1"/>
</dbReference>
<comment type="function">
    <text evidence="14">Regulator of sister chromatid cohesion in mitosis which negatively regulates cohesin association with chromatin. Involved in both sister chromatid cohesion during interphase and sister-chromatid resolution during early stages of mitosis. Couples DNA replication to sister chromatid cohesion. Cohesion ensures that chromosome partitioning is accurate in both meiotic and mitotic cells and plays an important role in DNA repair.</text>
</comment>
<evidence type="ECO:0000256" key="12">
    <source>
        <dbReference type="ARBA" id="ARBA00023242"/>
    </source>
</evidence>
<feature type="compositionally biased region" description="Polar residues" evidence="18">
    <location>
        <begin position="27"/>
        <end position="36"/>
    </location>
</feature>
<evidence type="ECO:0000256" key="11">
    <source>
        <dbReference type="ARBA" id="ARBA00023054"/>
    </source>
</evidence>
<dbReference type="InterPro" id="IPR012502">
    <property type="entry name" value="WAPL_dom"/>
</dbReference>
<keyword evidence="6" id="KW-0963">Cytoplasm</keyword>
<keyword evidence="13" id="KW-0131">Cell cycle</keyword>
<feature type="compositionally biased region" description="Low complexity" evidence="18">
    <location>
        <begin position="295"/>
        <end position="307"/>
    </location>
</feature>
<evidence type="ECO:0000256" key="2">
    <source>
        <dbReference type="ARBA" id="ARBA00004286"/>
    </source>
</evidence>
<sequence>MTSRFGKTYSRKGGEGTSKFDEVLSTKRGTLSTKWGDTTYKAKVGSKRAGAAMHDSVLGVNKKPRPSGDGMDDPFGFDSDEESKPVSSRSGNKASPAKPASAEPPRAERLAVSLDTGSRSRPQGGSNSLASARGASWLPSDRNQPRAPEDVSSPSSEKKHSYSWYLNASESDKKPLAQTTTLKTGSKAESTYDSWDAIMGLRPPSPSQEPRNPAPTLSWASAGATVGSCDLGHTQRDKAPSPPRLQSPSESEEFVVETSDYSQTSSSSSSSSPSLVRNSNCRTYRRPNKQGSIKASDSSDFASAVFATSGSSNKTTGGGGGRGRTRDYTVLHPSSVSMCNVTIRERGVEDFSSDLGEAGWQRKKAEQQNTRFWQTQTKSKKDSKLDLFGFEDVDTHQEDSSRGNTDVGSSYKIQYFGFDDMSDSDGADGDDDSSSKERRRAKKTSVSKGAPVVTVDEIPDVDPPDPFESVSEFVSVLVFMLQSPTKAVYNARHWTLDSEEEPPPAPVAAGGSSKEPSDAQKDDSVFKAPPPPPKVIKCVTVPTDLYQDQVTALKCRKEHKELYTVVQHVKHFNDVVEFGENQEFTDDFEYLATGLKSGQPLNTRCLSVISLATRCAMPSFRMHLRARGKVAQVFKTLNDAPQHTNLALCTASLMYILSRDRLNMDLDRSCLDLMIRLLELDQDQGSGAGAGADSTPQFSAREIAKMKEKIRKLCDTVHNKHLDLQNITTGHLAMETLLSLTSKRAGDWFKEELRLLGGLDHIVDKVKECVDNLNQEDDKEKLVSSLWGAERCLRVLESVTVHNPENQSYLIAYKDSSLIVSSAKALSRCEEMIQRYSRELNSDSVAVGKAVEDCMRAIIGVLLNLTHDNEWGSTKTGEQKDLIVTALNCVLKVPQYLPQERRFDIRVLGLGLLINLVEYSARNKYCLMEMEMEGGQGPCDSTVLLIPQHQEDISSTGPLSAIAALVQLFLQRERAAVLAEAQTDDLIKEAPKPALDQSGEWQETGGEIQWVANDNNTDSGRQDDGKKKGKDEEDEELDLNKALQHAGKHMEDSIVASYTALLLGCLCQGSPLNVTTVRENLPKGDFSIMTEMLKKFLNFMNLTCDVGTAGQKSISRIIDYLEHC</sequence>
<evidence type="ECO:0000256" key="8">
    <source>
        <dbReference type="ARBA" id="ARBA00022618"/>
    </source>
</evidence>
<evidence type="ECO:0000256" key="9">
    <source>
        <dbReference type="ARBA" id="ARBA00022776"/>
    </source>
</evidence>
<feature type="domain" description="WAPL" evidence="19">
    <location>
        <begin position="556"/>
        <end position="1103"/>
    </location>
</feature>
<feature type="compositionally biased region" description="Basic and acidic residues" evidence="18">
    <location>
        <begin position="12"/>
        <end position="25"/>
    </location>
</feature>
<evidence type="ECO:0000256" key="1">
    <source>
        <dbReference type="ARBA" id="ARBA00004123"/>
    </source>
</evidence>
<feature type="compositionally biased region" description="Low complexity" evidence="18">
    <location>
        <begin position="259"/>
        <end position="279"/>
    </location>
</feature>
<evidence type="ECO:0000256" key="10">
    <source>
        <dbReference type="ARBA" id="ARBA00022990"/>
    </source>
</evidence>
<comment type="similarity">
    <text evidence="4">Belongs to the WAPL family.</text>
</comment>
<evidence type="ECO:0000256" key="13">
    <source>
        <dbReference type="ARBA" id="ARBA00023306"/>
    </source>
</evidence>
<keyword evidence="21" id="KW-1185">Reference proteome</keyword>
<organism evidence="20 21">
    <name type="scientific">Mola mola</name>
    <name type="common">Ocean sunfish</name>
    <name type="synonym">Tetraodon mola</name>
    <dbReference type="NCBI Taxonomy" id="94237"/>
    <lineage>
        <taxon>Eukaryota</taxon>
        <taxon>Metazoa</taxon>
        <taxon>Chordata</taxon>
        <taxon>Craniata</taxon>
        <taxon>Vertebrata</taxon>
        <taxon>Euteleostomi</taxon>
        <taxon>Actinopterygii</taxon>
        <taxon>Neopterygii</taxon>
        <taxon>Teleostei</taxon>
        <taxon>Neoteleostei</taxon>
        <taxon>Acanthomorphata</taxon>
        <taxon>Eupercaria</taxon>
        <taxon>Tetraodontiformes</taxon>
        <taxon>Molidae</taxon>
        <taxon>Mola</taxon>
    </lineage>
</organism>
<keyword evidence="9" id="KW-0498">Mitosis</keyword>
<dbReference type="GO" id="GO:0005634">
    <property type="term" value="C:nucleus"/>
    <property type="evidence" value="ECO:0007669"/>
    <property type="project" value="UniProtKB-SubCell"/>
</dbReference>
<evidence type="ECO:0000256" key="4">
    <source>
        <dbReference type="ARBA" id="ARBA00006854"/>
    </source>
</evidence>
<name>A0A3Q3WA53_MOLML</name>
<evidence type="ECO:0000256" key="17">
    <source>
        <dbReference type="ARBA" id="ARBA00080613"/>
    </source>
</evidence>
<evidence type="ECO:0000256" key="16">
    <source>
        <dbReference type="ARBA" id="ARBA00069316"/>
    </source>
</evidence>
<evidence type="ECO:0000256" key="7">
    <source>
        <dbReference type="ARBA" id="ARBA00022553"/>
    </source>
</evidence>
<keyword evidence="12" id="KW-0539">Nucleus</keyword>
<dbReference type="Ensembl" id="ENSMMOT00000009005.1">
    <property type="protein sequence ID" value="ENSMMOP00000008847.1"/>
    <property type="gene ID" value="ENSMMOG00000006837.1"/>
</dbReference>
<dbReference type="FunFam" id="1.25.10.10:FF:000085">
    <property type="entry name" value="Wings apart-like protein homolog"/>
    <property type="match status" value="1"/>
</dbReference>
<dbReference type="OMA" id="DACQEND"/>
<feature type="compositionally biased region" description="Basic and acidic residues" evidence="18">
    <location>
        <begin position="1020"/>
        <end position="1031"/>
    </location>
</feature>
<dbReference type="Gene3D" id="1.25.10.10">
    <property type="entry name" value="Leucine-rich Repeat Variant"/>
    <property type="match status" value="1"/>
</dbReference>
<feature type="compositionally biased region" description="Polar residues" evidence="18">
    <location>
        <begin position="367"/>
        <end position="377"/>
    </location>
</feature>
<evidence type="ECO:0000256" key="6">
    <source>
        <dbReference type="ARBA" id="ARBA00022490"/>
    </source>
</evidence>
<dbReference type="PANTHER" id="PTHR22100:SF13">
    <property type="entry name" value="WINGS APART-LIKE PROTEIN HOMOLOG"/>
    <property type="match status" value="1"/>
</dbReference>
<reference evidence="20" key="1">
    <citation type="submission" date="2025-08" db="UniProtKB">
        <authorList>
            <consortium name="Ensembl"/>
        </authorList>
    </citation>
    <scope>IDENTIFICATION</scope>
</reference>
<keyword evidence="10" id="KW-0007">Acetylation</keyword>
<accession>A0A3Q3WA53</accession>
<feature type="compositionally biased region" description="Acidic residues" evidence="18">
    <location>
        <begin position="420"/>
        <end position="432"/>
    </location>
</feature>
<comment type="subcellular location">
    <subcellularLocation>
        <location evidence="2">Chromosome</location>
    </subcellularLocation>
    <subcellularLocation>
        <location evidence="3">Cytoplasm</location>
    </subcellularLocation>
    <subcellularLocation>
        <location evidence="1">Nucleus</location>
    </subcellularLocation>
</comment>
<evidence type="ECO:0000313" key="20">
    <source>
        <dbReference type="Ensembl" id="ENSMMOP00000008847.1"/>
    </source>
</evidence>
<evidence type="ECO:0000256" key="3">
    <source>
        <dbReference type="ARBA" id="ARBA00004496"/>
    </source>
</evidence>
<dbReference type="Proteomes" id="UP000261620">
    <property type="component" value="Unplaced"/>
</dbReference>
<dbReference type="InterPro" id="IPR039874">
    <property type="entry name" value="WAPL"/>
</dbReference>
<keyword evidence="11" id="KW-0175">Coiled coil</keyword>
<protein>
    <recommendedName>
        <fullName evidence="16">Wings apart-like protein homolog</fullName>
    </recommendedName>
    <alternativeName>
        <fullName evidence="17">WAPL cohesin release factor</fullName>
    </alternativeName>
</protein>
<dbReference type="InterPro" id="IPR016024">
    <property type="entry name" value="ARM-type_fold"/>
</dbReference>
<feature type="compositionally biased region" description="Basic and acidic residues" evidence="18">
    <location>
        <begin position="515"/>
        <end position="525"/>
    </location>
</feature>
<dbReference type="SUPFAM" id="SSF48371">
    <property type="entry name" value="ARM repeat"/>
    <property type="match status" value="1"/>
</dbReference>
<dbReference type="InterPro" id="IPR011989">
    <property type="entry name" value="ARM-like"/>
</dbReference>
<dbReference type="AlphaFoldDB" id="A0A3Q3WA53"/>
<dbReference type="STRING" id="94237.ENSMMOP00000008847"/>
<dbReference type="GO" id="GO:0005694">
    <property type="term" value="C:chromosome"/>
    <property type="evidence" value="ECO:0007669"/>
    <property type="project" value="UniProtKB-SubCell"/>
</dbReference>
<feature type="region of interest" description="Disordered" evidence="18">
    <location>
        <begin position="496"/>
        <end position="528"/>
    </location>
</feature>
<evidence type="ECO:0000256" key="15">
    <source>
        <dbReference type="ARBA" id="ARBA00064348"/>
    </source>
</evidence>
<keyword evidence="8" id="KW-0132">Cell division</keyword>
<evidence type="ECO:0000259" key="19">
    <source>
        <dbReference type="PROSITE" id="PS51271"/>
    </source>
</evidence>
<evidence type="ECO:0000256" key="5">
    <source>
        <dbReference type="ARBA" id="ARBA00022454"/>
    </source>
</evidence>
<evidence type="ECO:0000256" key="14">
    <source>
        <dbReference type="ARBA" id="ARBA00054706"/>
    </source>
</evidence>
<dbReference type="GO" id="GO:0051301">
    <property type="term" value="P:cell division"/>
    <property type="evidence" value="ECO:0007669"/>
    <property type="project" value="UniProtKB-KW"/>
</dbReference>
<feature type="region of interest" description="Disordered" evidence="18">
    <location>
        <begin position="417"/>
        <end position="449"/>
    </location>
</feature>
<dbReference type="GO" id="GO:0005737">
    <property type="term" value="C:cytoplasm"/>
    <property type="evidence" value="ECO:0007669"/>
    <property type="project" value="UniProtKB-SubCell"/>
</dbReference>
<dbReference type="PANTHER" id="PTHR22100">
    <property type="entry name" value="WINGS APART-LIKE PROTEIN HOMOLOG"/>
    <property type="match status" value="1"/>
</dbReference>
<dbReference type="InterPro" id="IPR022771">
    <property type="entry name" value="WAPL_C"/>
</dbReference>